<keyword evidence="1" id="KW-0812">Transmembrane</keyword>
<dbReference type="STRING" id="679901.Mzhil_0647"/>
<evidence type="ECO:0000256" key="1">
    <source>
        <dbReference type="SAM" id="Phobius"/>
    </source>
</evidence>
<reference evidence="2" key="1">
    <citation type="submission" date="2010-07" db="EMBL/GenBank/DDBJ databases">
        <title>The complete genome of Methanosalsum zhilinae DSM 4017.</title>
        <authorList>
            <consortium name="US DOE Joint Genome Institute (JGI-PGF)"/>
            <person name="Lucas S."/>
            <person name="Copeland A."/>
            <person name="Lapidus A."/>
            <person name="Glavina del Rio T."/>
            <person name="Dalin E."/>
            <person name="Tice H."/>
            <person name="Bruce D."/>
            <person name="Goodwin L."/>
            <person name="Pitluck S."/>
            <person name="Kyrpides N."/>
            <person name="Mavromatis K."/>
            <person name="Ovchinnikova G."/>
            <person name="Daligault H."/>
            <person name="Detter J.C."/>
            <person name="Han C."/>
            <person name="Tapia R."/>
            <person name="Larimer F."/>
            <person name="Land M."/>
            <person name="Hauser L."/>
            <person name="Markowitz V."/>
            <person name="Cheng J.-F."/>
            <person name="Hugenholtz P."/>
            <person name="Woyke T."/>
            <person name="Wu D."/>
            <person name="Spring S."/>
            <person name="Schueler E."/>
            <person name="Brambilla E."/>
            <person name="Klenk H.-P."/>
            <person name="Eisen J.A."/>
        </authorList>
    </citation>
    <scope>NUCLEOTIDE SEQUENCE</scope>
    <source>
        <strain evidence="2">DSM 4017</strain>
    </source>
</reference>
<gene>
    <name evidence="2" type="ordered locus">Mzhil_0647</name>
</gene>
<dbReference type="HOGENOM" id="CLU_255554_0_0_2"/>
<name>F7XQL1_METZD</name>
<proteinExistence type="predicted"/>
<keyword evidence="1" id="KW-0472">Membrane</keyword>
<dbReference type="RefSeq" id="WP_013897953.1">
    <property type="nucleotide sequence ID" value="NC_015676.1"/>
</dbReference>
<sequence precursor="true">MPKIRIIDYFKNDHGYVPFTIIGIALVLVATLTSAYFFYTDHEIAMTIHTGQKSDPEEYVIACAASDLSRALNYAGIEAMYWQGKNPVIKHEGAPEGITGTSGFEVSVGREEIEPGERVKISAVLPRALKYPEPLIGTNKEIEIILKDSTENTIGYFNYSNPLNLFSPTFLNVFVDTSHDTRPGYGSVQLLYDGELKATSWFIAGSDHVKDIIAHRFSSLIRQNYQEDLYKINTYSFNVNPDVRPEQIVIKKVNGTREGSGQGYGDEISDQMYTLYYIIEVKGLEYILYDHKTGEDITGSFDVSTTVRSRKPLLSELVSEYEASLNSGFVPEAVQGMVNLRTLTYGPWQRYGNGPLNILTNPSLAAIVNAAALHSQKRTFNSVDPWAMTYSAYFAGKVIQEDIMSNSIHSKGSENRTSEVNDIYEQITVGQDGILDLIEEPGLAIQNTDSTFETVNSKSKIRVSASDYISEVVDGWIFRDQQWPGSLDLVHEITQEIYSVDVEAQVYREGFDEILPTDSHTSGALESFFYGTHKIRWDASYISSGTHNGAIHPFYEWEDTESRSYASRMNPSINPPRGSITDWKITGASVKLVSAEIGDVQVSPDYYPKEHRMLDHHRKYGFLEWEEYIFDWDIEYQVSYLIRTTWDIEYDFTYNYRWVEFEGYSDPVNRTGPMYSIHHGSGSGSDSCRVNKNDLISFTHIQSESENAILNFYRCSPAGEYNGIYQYQEMIENEYHKTYVYVNGEKMIDMSFSDAADIYSSKYVDMDDIHGKYWLYHDGCYLERNTVKCKVPDWLHRIMAEEIMIMINRIRSDDPGYEMSLLENRDKNPSIMQKKAANKLIKSMEQDRYDYISGSWSGDGELMHTASDACRYIALNEAYGKILKDIEEKNTAIEEGFDSYIFDMTGSDNRNVWDIDSTSSTSLSIFGDPSISMVSSFIQKNTGITDFINITGEPDSRYHWNENISILVDQYPHYLYHDPDFDLKEEYMWRDELTGKVIYPLGVRNTCVFSFQFAEDLSSIIEGSTNPAKSAAKDMVGQSIIQINSQITYLEKALSDEGESMDTSTLNLKLDELKSIYGSDTRKKIPIKISEEVCSDPVLSSKIESGIVHDAVSNHLAYMSNDELIQNAADGNLSEELSIILRDRVRKNSNYEDDELEAILYRLDSDIRIGIATGVSETVLENSDAIDFLFEEIQDELECLLDDAADIANERIGHEISNRLKKSIKYVPSGLPLIPSHWAFTVNMWTYDVVGKYKYFKIVDNSNKAIMHPRKGHIGQEYVRQDSVVYHPIRTDEDGYPVKLGENEGIRFHFGGYAATVVGPGPAGVGDKTGGRTEKSEGYDELILEMEDSI</sequence>
<keyword evidence="3" id="KW-1185">Reference proteome</keyword>
<organism evidence="2 3">
    <name type="scientific">Methanosalsum zhilinae (strain DSM 4017 / NBRC 107636 / OCM 62 / WeN5)</name>
    <name type="common">Methanohalophilus zhilinae</name>
    <dbReference type="NCBI Taxonomy" id="679901"/>
    <lineage>
        <taxon>Archaea</taxon>
        <taxon>Methanobacteriati</taxon>
        <taxon>Methanobacteriota</taxon>
        <taxon>Stenosarchaea group</taxon>
        <taxon>Methanomicrobia</taxon>
        <taxon>Methanosarcinales</taxon>
        <taxon>Methanosarcinaceae</taxon>
        <taxon>Methanosalsum</taxon>
    </lineage>
</organism>
<accession>F7XQL1</accession>
<dbReference type="Pfam" id="PF23957">
    <property type="entry name" value="DUF7286"/>
    <property type="match status" value="1"/>
</dbReference>
<dbReference type="OrthoDB" id="124691at2157"/>
<dbReference type="Proteomes" id="UP000006622">
    <property type="component" value="Chromosome"/>
</dbReference>
<protein>
    <submittedName>
        <fullName evidence="2">Uncharacterized protein</fullName>
    </submittedName>
</protein>
<dbReference type="KEGG" id="mzh:Mzhil_0647"/>
<evidence type="ECO:0000313" key="2">
    <source>
        <dbReference type="EMBL" id="AEH60514.1"/>
    </source>
</evidence>
<dbReference type="EMBL" id="CP002101">
    <property type="protein sequence ID" value="AEH60514.1"/>
    <property type="molecule type" value="Genomic_DNA"/>
</dbReference>
<dbReference type="GeneID" id="10822258"/>
<feature type="transmembrane region" description="Helical" evidence="1">
    <location>
        <begin position="16"/>
        <end position="39"/>
    </location>
</feature>
<dbReference type="InterPro" id="IPR055710">
    <property type="entry name" value="DUF7286"/>
</dbReference>
<keyword evidence="1" id="KW-1133">Transmembrane helix</keyword>
<evidence type="ECO:0000313" key="3">
    <source>
        <dbReference type="Proteomes" id="UP000006622"/>
    </source>
</evidence>